<dbReference type="AlphaFoldDB" id="A0A9P4Y4A5"/>
<comment type="caution">
    <text evidence="5">The sequence shown here is derived from an EMBL/GenBank/DDBJ whole genome shotgun (WGS) entry which is preliminary data.</text>
</comment>
<organism evidence="5 6">
    <name type="scientific">Cryphonectria parasitica (strain ATCC 38755 / EP155)</name>
    <dbReference type="NCBI Taxonomy" id="660469"/>
    <lineage>
        <taxon>Eukaryota</taxon>
        <taxon>Fungi</taxon>
        <taxon>Dikarya</taxon>
        <taxon>Ascomycota</taxon>
        <taxon>Pezizomycotina</taxon>
        <taxon>Sordariomycetes</taxon>
        <taxon>Sordariomycetidae</taxon>
        <taxon>Diaporthales</taxon>
        <taxon>Cryphonectriaceae</taxon>
        <taxon>Cryphonectria-Endothia species complex</taxon>
        <taxon>Cryphonectria</taxon>
    </lineage>
</organism>
<evidence type="ECO:0000313" key="5">
    <source>
        <dbReference type="EMBL" id="KAF3766199.1"/>
    </source>
</evidence>
<proteinExistence type="predicted"/>
<dbReference type="PANTHER" id="PTHR11839:SF18">
    <property type="entry name" value="NUDIX HYDROLASE DOMAIN-CONTAINING PROTEIN"/>
    <property type="match status" value="1"/>
</dbReference>
<evidence type="ECO:0000256" key="2">
    <source>
        <dbReference type="ARBA" id="ARBA00022801"/>
    </source>
</evidence>
<dbReference type="GeneID" id="63839293"/>
<feature type="region of interest" description="Disordered" evidence="3">
    <location>
        <begin position="297"/>
        <end position="326"/>
    </location>
</feature>
<dbReference type="GO" id="GO:0019693">
    <property type="term" value="P:ribose phosphate metabolic process"/>
    <property type="evidence" value="ECO:0007669"/>
    <property type="project" value="TreeGrafter"/>
</dbReference>
<evidence type="ECO:0000256" key="1">
    <source>
        <dbReference type="ARBA" id="ARBA00001946"/>
    </source>
</evidence>
<dbReference type="EMBL" id="MU032347">
    <property type="protein sequence ID" value="KAF3766199.1"/>
    <property type="molecule type" value="Genomic_DNA"/>
</dbReference>
<dbReference type="InterPro" id="IPR015797">
    <property type="entry name" value="NUDIX_hydrolase-like_dom_sf"/>
</dbReference>
<keyword evidence="6" id="KW-1185">Reference proteome</keyword>
<name>A0A9P4Y4A5_CRYP1</name>
<keyword evidence="2" id="KW-0378">Hydrolase</keyword>
<dbReference type="Proteomes" id="UP000803844">
    <property type="component" value="Unassembled WGS sequence"/>
</dbReference>
<dbReference type="SUPFAM" id="SSF55811">
    <property type="entry name" value="Nudix"/>
    <property type="match status" value="1"/>
</dbReference>
<evidence type="ECO:0000259" key="4">
    <source>
        <dbReference type="PROSITE" id="PS51462"/>
    </source>
</evidence>
<comment type="cofactor">
    <cofactor evidence="1">
        <name>Mg(2+)</name>
        <dbReference type="ChEBI" id="CHEBI:18420"/>
    </cofactor>
</comment>
<dbReference type="InterPro" id="IPR000086">
    <property type="entry name" value="NUDIX_hydrolase_dom"/>
</dbReference>
<dbReference type="GO" id="GO:0006753">
    <property type="term" value="P:nucleoside phosphate metabolic process"/>
    <property type="evidence" value="ECO:0007669"/>
    <property type="project" value="TreeGrafter"/>
</dbReference>
<dbReference type="GO" id="GO:0080042">
    <property type="term" value="F:ADP-glucose pyrophosphohydrolase activity"/>
    <property type="evidence" value="ECO:0007669"/>
    <property type="project" value="TreeGrafter"/>
</dbReference>
<dbReference type="Gene3D" id="3.90.79.10">
    <property type="entry name" value="Nucleoside Triphosphate Pyrophosphohydrolase"/>
    <property type="match status" value="1"/>
</dbReference>
<reference evidence="5" key="1">
    <citation type="journal article" date="2020" name="Phytopathology">
        <title>Genome sequence of the chestnut blight fungus Cryphonectria parasitica EP155: A fundamental resource for an archetypical invasive plant pathogen.</title>
        <authorList>
            <person name="Crouch J.A."/>
            <person name="Dawe A."/>
            <person name="Aerts A."/>
            <person name="Barry K."/>
            <person name="Churchill A.C.L."/>
            <person name="Grimwood J."/>
            <person name="Hillman B."/>
            <person name="Milgroom M.G."/>
            <person name="Pangilinan J."/>
            <person name="Smith M."/>
            <person name="Salamov A."/>
            <person name="Schmutz J."/>
            <person name="Yadav J."/>
            <person name="Grigoriev I.V."/>
            <person name="Nuss D."/>
        </authorList>
    </citation>
    <scope>NUCLEOTIDE SEQUENCE</scope>
    <source>
        <strain evidence="5">EP155</strain>
    </source>
</reference>
<dbReference type="RefSeq" id="XP_040777160.1">
    <property type="nucleotide sequence ID" value="XM_040922164.1"/>
</dbReference>
<evidence type="ECO:0000313" key="6">
    <source>
        <dbReference type="Proteomes" id="UP000803844"/>
    </source>
</evidence>
<dbReference type="OrthoDB" id="10249920at2759"/>
<dbReference type="CDD" id="cd03424">
    <property type="entry name" value="NUDIX_ADPRase_Nudt5_UGPPase_Nudt14"/>
    <property type="match status" value="1"/>
</dbReference>
<dbReference type="PROSITE" id="PS51462">
    <property type="entry name" value="NUDIX"/>
    <property type="match status" value="1"/>
</dbReference>
<evidence type="ECO:0000256" key="3">
    <source>
        <dbReference type="SAM" id="MobiDB-lite"/>
    </source>
</evidence>
<dbReference type="GO" id="GO:0080041">
    <property type="term" value="F:ADP-ribose pyrophosphohydrolase activity"/>
    <property type="evidence" value="ECO:0007669"/>
    <property type="project" value="TreeGrafter"/>
</dbReference>
<gene>
    <name evidence="5" type="ORF">M406DRAFT_346216</name>
</gene>
<sequence length="326" mass="37226">MSGELPAISWKEDQLDFFGENVTLYLPSTITKDELENHKAFRDWKQVLHKNLSAQAEDKHPFHAHQYKLRWIEIQSVDRFPPMNIIGFIKLNARIERDHMPDDDTPGQQAPRVPKTLPGIAFLRGGSVAMLMILKPRDSRDERYVVLTEQPRIPSGSLRFLEIPAGMLDAENNFKGKVADEIEEETGFRIPPAELVDMTALALKDTDHPERTSLQTAMYPSPGGCDEYIALFLWEKDLDRQEIEDLKGKLTGERAQDESITLHVRAYEDLWKEGARDAKTLAAWALYEGLNRSGELQEYQKRKRESSSSGSSRSKVFDNIIMVGEQ</sequence>
<feature type="domain" description="Nudix hydrolase" evidence="4">
    <location>
        <begin position="123"/>
        <end position="288"/>
    </location>
</feature>
<dbReference type="PANTHER" id="PTHR11839">
    <property type="entry name" value="UDP/ADP-SUGAR PYROPHOSPHATASE"/>
    <property type="match status" value="1"/>
</dbReference>
<accession>A0A9P4Y4A5</accession>
<protein>
    <recommendedName>
        <fullName evidence="4">Nudix hydrolase domain-containing protein</fullName>
    </recommendedName>
</protein>